<dbReference type="InterPro" id="IPR037257">
    <property type="entry name" value="T2SS_E_N_sf"/>
</dbReference>
<accession>X0SZV8</accession>
<sequence>MKQKNRLCEILAERKIITPEQLSDALQKQKTLKLPFGETLLKMNLITEEVLREILSRDLGVEFVDIAMDD</sequence>
<name>X0SZV8_9ZZZZ</name>
<evidence type="ECO:0000313" key="1">
    <source>
        <dbReference type="EMBL" id="GAF86753.1"/>
    </source>
</evidence>
<organism evidence="1">
    <name type="scientific">marine sediment metagenome</name>
    <dbReference type="NCBI Taxonomy" id="412755"/>
    <lineage>
        <taxon>unclassified sequences</taxon>
        <taxon>metagenomes</taxon>
        <taxon>ecological metagenomes</taxon>
    </lineage>
</organism>
<dbReference type="SUPFAM" id="SSF160246">
    <property type="entry name" value="EspE N-terminal domain-like"/>
    <property type="match status" value="1"/>
</dbReference>
<dbReference type="AlphaFoldDB" id="X0SZV8"/>
<reference evidence="1" key="1">
    <citation type="journal article" date="2014" name="Front. Microbiol.">
        <title>High frequency of phylogenetically diverse reductive dehalogenase-homologous genes in deep subseafloor sedimentary metagenomes.</title>
        <authorList>
            <person name="Kawai M."/>
            <person name="Futagami T."/>
            <person name="Toyoda A."/>
            <person name="Takaki Y."/>
            <person name="Nishi S."/>
            <person name="Hori S."/>
            <person name="Arai W."/>
            <person name="Tsubouchi T."/>
            <person name="Morono Y."/>
            <person name="Uchiyama I."/>
            <person name="Ito T."/>
            <person name="Fujiyama A."/>
            <person name="Inagaki F."/>
            <person name="Takami H."/>
        </authorList>
    </citation>
    <scope>NUCLEOTIDE SEQUENCE</scope>
    <source>
        <strain evidence="1">Expedition CK06-06</strain>
    </source>
</reference>
<evidence type="ECO:0008006" key="2">
    <source>
        <dbReference type="Google" id="ProtNLM"/>
    </source>
</evidence>
<comment type="caution">
    <text evidence="1">The sequence shown here is derived from an EMBL/GenBank/DDBJ whole genome shotgun (WGS) entry which is preliminary data.</text>
</comment>
<protein>
    <recommendedName>
        <fullName evidence="2">Type II secretion system protein GspE N-terminal domain-containing protein</fullName>
    </recommendedName>
</protein>
<proteinExistence type="predicted"/>
<dbReference type="EMBL" id="BARS01017687">
    <property type="protein sequence ID" value="GAF86753.1"/>
    <property type="molecule type" value="Genomic_DNA"/>
</dbReference>
<feature type="non-terminal residue" evidence="1">
    <location>
        <position position="70"/>
    </location>
</feature>
<gene>
    <name evidence="1" type="ORF">S01H1_28894</name>
</gene>